<evidence type="ECO:0000313" key="1">
    <source>
        <dbReference type="EnsemblProtists" id="PYU1_T000122"/>
    </source>
</evidence>
<dbReference type="EnsemblProtists" id="PYU1_T000122">
    <property type="protein sequence ID" value="PYU1_T000122"/>
    <property type="gene ID" value="PYU1_G000122"/>
</dbReference>
<dbReference type="HOGENOM" id="CLU_878478_0_0_1"/>
<evidence type="ECO:0000313" key="2">
    <source>
        <dbReference type="Proteomes" id="UP000019132"/>
    </source>
</evidence>
<accession>K3W581</accession>
<protein>
    <submittedName>
        <fullName evidence="1">Uncharacterized protein</fullName>
    </submittedName>
</protein>
<proteinExistence type="predicted"/>
<dbReference type="STRING" id="431595.K3W581"/>
<dbReference type="InParanoid" id="K3W581"/>
<dbReference type="Proteomes" id="UP000019132">
    <property type="component" value="Unassembled WGS sequence"/>
</dbReference>
<name>K3W581_GLOUD</name>
<dbReference type="EMBL" id="GL376636">
    <property type="status" value="NOT_ANNOTATED_CDS"/>
    <property type="molecule type" value="Genomic_DNA"/>
</dbReference>
<reference evidence="2" key="1">
    <citation type="journal article" date="2010" name="Genome Biol.">
        <title>Genome sequence of the necrotrophic plant pathogen Pythium ultimum reveals original pathogenicity mechanisms and effector repertoire.</title>
        <authorList>
            <person name="Levesque C.A."/>
            <person name="Brouwer H."/>
            <person name="Cano L."/>
            <person name="Hamilton J.P."/>
            <person name="Holt C."/>
            <person name="Huitema E."/>
            <person name="Raffaele S."/>
            <person name="Robideau G.P."/>
            <person name="Thines M."/>
            <person name="Win J."/>
            <person name="Zerillo M.M."/>
            <person name="Beakes G.W."/>
            <person name="Boore J.L."/>
            <person name="Busam D."/>
            <person name="Dumas B."/>
            <person name="Ferriera S."/>
            <person name="Fuerstenberg S.I."/>
            <person name="Gachon C.M."/>
            <person name="Gaulin E."/>
            <person name="Govers F."/>
            <person name="Grenville-Briggs L."/>
            <person name="Horner N."/>
            <person name="Hostetler J."/>
            <person name="Jiang R.H."/>
            <person name="Johnson J."/>
            <person name="Krajaejun T."/>
            <person name="Lin H."/>
            <person name="Meijer H.J."/>
            <person name="Moore B."/>
            <person name="Morris P."/>
            <person name="Phuntmart V."/>
            <person name="Puiu D."/>
            <person name="Shetty J."/>
            <person name="Stajich J.E."/>
            <person name="Tripathy S."/>
            <person name="Wawra S."/>
            <person name="van West P."/>
            <person name="Whitty B.R."/>
            <person name="Coutinho P.M."/>
            <person name="Henrissat B."/>
            <person name="Martin F."/>
            <person name="Thomas P.D."/>
            <person name="Tyler B.M."/>
            <person name="De Vries R.P."/>
            <person name="Kamoun S."/>
            <person name="Yandell M."/>
            <person name="Tisserat N."/>
            <person name="Buell C.R."/>
        </authorList>
    </citation>
    <scope>NUCLEOTIDE SEQUENCE</scope>
    <source>
        <strain evidence="2">DAOM:BR144</strain>
    </source>
</reference>
<sequence>MLRSHCGNIRDESGLAVLCAAIGQVTRKLTLTPRNYEDVPLLSELAGFVSQLSASTKSLMTKFATMCRKWAGNVRKQYYSIRNIFSYALQAYGLGALDAAAVYELGELIVLFRNAMLFSTGSTFWPRLQKLEIAIAEIMVRRAPVLAALLTQREHAMTSLLRLVNTSVSPTLKRKCAPLDKLKGGFATYFDAFDDSSGIHYAINLFTGMVLTDGNSPGGLPATIRDHTRYKQLFGDHDFEVTFGKGVYRTAFAIGECYLNFSLVEDELHIREVYYDAGMKIVKVLELCSVKWLGSLGDILPAHIKSGASRDKVFPSR</sequence>
<reference evidence="2" key="2">
    <citation type="submission" date="2010-04" db="EMBL/GenBank/DDBJ databases">
        <authorList>
            <person name="Buell R."/>
            <person name="Hamilton J."/>
            <person name="Hostetler J."/>
        </authorList>
    </citation>
    <scope>NUCLEOTIDE SEQUENCE [LARGE SCALE GENOMIC DNA]</scope>
    <source>
        <strain evidence="2">DAOM:BR144</strain>
    </source>
</reference>
<organism evidence="1 2">
    <name type="scientific">Globisporangium ultimum (strain ATCC 200006 / CBS 805.95 / DAOM BR144)</name>
    <name type="common">Pythium ultimum</name>
    <dbReference type="NCBI Taxonomy" id="431595"/>
    <lineage>
        <taxon>Eukaryota</taxon>
        <taxon>Sar</taxon>
        <taxon>Stramenopiles</taxon>
        <taxon>Oomycota</taxon>
        <taxon>Peronosporomycetes</taxon>
        <taxon>Pythiales</taxon>
        <taxon>Pythiaceae</taxon>
        <taxon>Globisporangium</taxon>
    </lineage>
</organism>
<dbReference type="VEuPathDB" id="FungiDB:PYU1_G000122"/>
<dbReference type="AlphaFoldDB" id="K3W581"/>
<keyword evidence="2" id="KW-1185">Reference proteome</keyword>
<reference evidence="1" key="3">
    <citation type="submission" date="2015-02" db="UniProtKB">
        <authorList>
            <consortium name="EnsemblProtists"/>
        </authorList>
    </citation>
    <scope>IDENTIFICATION</scope>
    <source>
        <strain evidence="1">DAOM BR144</strain>
    </source>
</reference>
<dbReference type="eggNOG" id="ENOG502QUFK">
    <property type="taxonomic scope" value="Eukaryota"/>
</dbReference>